<evidence type="ECO:0000313" key="4">
    <source>
        <dbReference type="Proteomes" id="UP000596661"/>
    </source>
</evidence>
<dbReference type="Pfam" id="PF03732">
    <property type="entry name" value="Retrotrans_gag"/>
    <property type="match status" value="1"/>
</dbReference>
<protein>
    <recommendedName>
        <fullName evidence="2">Retrotransposon gag domain-containing protein</fullName>
    </recommendedName>
</protein>
<feature type="region of interest" description="Disordered" evidence="1">
    <location>
        <begin position="118"/>
        <end position="168"/>
    </location>
</feature>
<keyword evidence="4" id="KW-1185">Reference proteome</keyword>
<feature type="domain" description="Retrotransposon gag" evidence="2">
    <location>
        <begin position="50"/>
        <end position="112"/>
    </location>
</feature>
<dbReference type="Proteomes" id="UP000596661">
    <property type="component" value="Chromosome 6"/>
</dbReference>
<name>A0A803PU70_CANSA</name>
<feature type="region of interest" description="Disordered" evidence="1">
    <location>
        <begin position="24"/>
        <end position="47"/>
    </location>
</feature>
<reference evidence="3" key="2">
    <citation type="submission" date="2021-03" db="UniProtKB">
        <authorList>
            <consortium name="EnsemblPlants"/>
        </authorList>
    </citation>
    <scope>IDENTIFICATION</scope>
</reference>
<accession>A0A803PU70</accession>
<feature type="compositionally biased region" description="Polar residues" evidence="1">
    <location>
        <begin position="24"/>
        <end position="34"/>
    </location>
</feature>
<dbReference type="AlphaFoldDB" id="A0A803PU70"/>
<dbReference type="InterPro" id="IPR005162">
    <property type="entry name" value="Retrotrans_gag_dom"/>
</dbReference>
<sequence>MIKWAKPTWICPSRSYLGSVLAQSSTFDGSSPEDTSGIMRPEGKSVEDSWKRLSPRSIHNWRDLQVMFKKQFIAAKDYDLEASSLISAKQQQGESLKKFIQHMMDVVAKTKTGYNAAPKQMNQKLEDPESNITHSRSKRSMKGPNQSDSTKKGKTQESRIQAPSAEALQGAPNAPAVAIVVAPVLENSYPLRDALLALDGHVEIILGGPHIVKSTQNAQKHYLNELNQGEACHFVQSPAQHLRMMNLPMTFIEDDTRHVHFPHNDPLVIEAQIASKRVSGILMDNGSSVNIIFKGSFHAIGLVEANLLPSSMLKVPQLYQKHRDHQRRSMNIRGNPEDELDPRIGVERVIELMEEVEEVSIDDKDPTKVILVGKNLPPVVKEQVVSTIKANNDVLA</sequence>
<proteinExistence type="predicted"/>
<dbReference type="EnsemblPlants" id="evm.model.06.1378">
    <property type="protein sequence ID" value="cds.evm.model.06.1378"/>
    <property type="gene ID" value="evm.TU.06.1378"/>
</dbReference>
<dbReference type="EMBL" id="UZAU01000606">
    <property type="status" value="NOT_ANNOTATED_CDS"/>
    <property type="molecule type" value="Genomic_DNA"/>
</dbReference>
<reference evidence="3" key="1">
    <citation type="submission" date="2018-11" db="EMBL/GenBank/DDBJ databases">
        <authorList>
            <person name="Grassa J C."/>
        </authorList>
    </citation>
    <scope>NUCLEOTIDE SEQUENCE [LARGE SCALE GENOMIC DNA]</scope>
</reference>
<evidence type="ECO:0000259" key="2">
    <source>
        <dbReference type="Pfam" id="PF03732"/>
    </source>
</evidence>
<organism evidence="3 4">
    <name type="scientific">Cannabis sativa</name>
    <name type="common">Hemp</name>
    <name type="synonym">Marijuana</name>
    <dbReference type="NCBI Taxonomy" id="3483"/>
    <lineage>
        <taxon>Eukaryota</taxon>
        <taxon>Viridiplantae</taxon>
        <taxon>Streptophyta</taxon>
        <taxon>Embryophyta</taxon>
        <taxon>Tracheophyta</taxon>
        <taxon>Spermatophyta</taxon>
        <taxon>Magnoliopsida</taxon>
        <taxon>eudicotyledons</taxon>
        <taxon>Gunneridae</taxon>
        <taxon>Pentapetalae</taxon>
        <taxon>rosids</taxon>
        <taxon>fabids</taxon>
        <taxon>Rosales</taxon>
        <taxon>Cannabaceae</taxon>
        <taxon>Cannabis</taxon>
    </lineage>
</organism>
<dbReference type="Gramene" id="evm.model.06.1378">
    <property type="protein sequence ID" value="cds.evm.model.06.1378"/>
    <property type="gene ID" value="evm.TU.06.1378"/>
</dbReference>
<evidence type="ECO:0000313" key="3">
    <source>
        <dbReference type="EnsemblPlants" id="cds.evm.model.06.1378"/>
    </source>
</evidence>
<evidence type="ECO:0000256" key="1">
    <source>
        <dbReference type="SAM" id="MobiDB-lite"/>
    </source>
</evidence>